<name>A0A2N0NGU1_9GLOM</name>
<accession>A0A2N0NGU1</accession>
<dbReference type="Proteomes" id="UP000232722">
    <property type="component" value="Unassembled WGS sequence"/>
</dbReference>
<reference evidence="2 3" key="1">
    <citation type="submission" date="2016-04" db="EMBL/GenBank/DDBJ databases">
        <title>Genome analyses suggest a sexual origin of heterokaryosis in a supposedly ancient asexual fungus.</title>
        <authorList>
            <person name="Ropars J."/>
            <person name="Sedzielewska K."/>
            <person name="Noel J."/>
            <person name="Charron P."/>
            <person name="Farinelli L."/>
            <person name="Marton T."/>
            <person name="Kruger M."/>
            <person name="Pelin A."/>
            <person name="Brachmann A."/>
            <person name="Corradi N."/>
        </authorList>
    </citation>
    <scope>NUCLEOTIDE SEQUENCE [LARGE SCALE GENOMIC DNA]</scope>
    <source>
        <strain evidence="2 3">A5</strain>
    </source>
</reference>
<reference evidence="2 3" key="2">
    <citation type="submission" date="2017-09" db="EMBL/GenBank/DDBJ databases">
        <title>Extensive intraspecific genome diversity in a model arbuscular mycorrhizal fungus.</title>
        <authorList>
            <person name="Chen E.C."/>
            <person name="Morin E."/>
            <person name="Beaudet D."/>
            <person name="Noel J."/>
            <person name="Ndikumana S."/>
            <person name="Charron P."/>
            <person name="St-Onge C."/>
            <person name="Giorgi J."/>
            <person name="Grigoriev I.V."/>
            <person name="Roux C."/>
            <person name="Martin F.M."/>
            <person name="Corradi N."/>
        </authorList>
    </citation>
    <scope>NUCLEOTIDE SEQUENCE [LARGE SCALE GENOMIC DNA]</scope>
    <source>
        <strain evidence="2 3">A5</strain>
    </source>
</reference>
<protein>
    <submittedName>
        <fullName evidence="2">Uncharacterized protein</fullName>
    </submittedName>
</protein>
<organism evidence="2 3">
    <name type="scientific">Rhizophagus irregularis</name>
    <dbReference type="NCBI Taxonomy" id="588596"/>
    <lineage>
        <taxon>Eukaryota</taxon>
        <taxon>Fungi</taxon>
        <taxon>Fungi incertae sedis</taxon>
        <taxon>Mucoromycota</taxon>
        <taxon>Glomeromycotina</taxon>
        <taxon>Glomeromycetes</taxon>
        <taxon>Glomerales</taxon>
        <taxon>Glomeraceae</taxon>
        <taxon>Rhizophagus</taxon>
    </lineage>
</organism>
<feature type="coiled-coil region" evidence="1">
    <location>
        <begin position="7"/>
        <end position="44"/>
    </location>
</feature>
<gene>
    <name evidence="2" type="ORF">RhiirA5_507848</name>
</gene>
<keyword evidence="1" id="KW-0175">Coiled coil</keyword>
<dbReference type="EMBL" id="LLXJ01007280">
    <property type="protein sequence ID" value="PKB93774.1"/>
    <property type="molecule type" value="Genomic_DNA"/>
</dbReference>
<evidence type="ECO:0000313" key="3">
    <source>
        <dbReference type="Proteomes" id="UP000232722"/>
    </source>
</evidence>
<evidence type="ECO:0000313" key="2">
    <source>
        <dbReference type="EMBL" id="PKB93774.1"/>
    </source>
</evidence>
<evidence type="ECO:0000256" key="1">
    <source>
        <dbReference type="SAM" id="Coils"/>
    </source>
</evidence>
<sequence length="92" mass="11082">MKNKDTIRNLEYEITTKEQIIKEHEEKVTNLENLIQDLVKKKEQDMSLSHKKVKDNMVKQRKICHVGDGKYSEKSCNMIFYDFPWYLSNEEI</sequence>
<proteinExistence type="predicted"/>
<comment type="caution">
    <text evidence="2">The sequence shown here is derived from an EMBL/GenBank/DDBJ whole genome shotgun (WGS) entry which is preliminary data.</text>
</comment>
<dbReference type="AlphaFoldDB" id="A0A2N0NGU1"/>